<comment type="caution">
    <text evidence="1">Lacks conserved residue(s) required for the propagation of feature annotation.</text>
</comment>
<evidence type="ECO:0000256" key="2">
    <source>
        <dbReference type="RuleBase" id="RU004168"/>
    </source>
</evidence>
<organism evidence="4 5">
    <name type="scientific">Drosophila gunungcola</name>
    <name type="common">fruit fly</name>
    <dbReference type="NCBI Taxonomy" id="103775"/>
    <lineage>
        <taxon>Eukaryota</taxon>
        <taxon>Metazoa</taxon>
        <taxon>Ecdysozoa</taxon>
        <taxon>Arthropoda</taxon>
        <taxon>Hexapoda</taxon>
        <taxon>Insecta</taxon>
        <taxon>Pterygota</taxon>
        <taxon>Neoptera</taxon>
        <taxon>Endopterygota</taxon>
        <taxon>Diptera</taxon>
        <taxon>Brachycera</taxon>
        <taxon>Muscomorpha</taxon>
        <taxon>Ephydroidea</taxon>
        <taxon>Drosophilidae</taxon>
        <taxon>Drosophila</taxon>
        <taxon>Sophophora</taxon>
    </lineage>
</organism>
<dbReference type="Gene3D" id="3.30.70.100">
    <property type="match status" value="1"/>
</dbReference>
<gene>
    <name evidence="4" type="ORF">M5D96_011002</name>
</gene>
<dbReference type="SUPFAM" id="SSF54975">
    <property type="entry name" value="Acylphosphatase/BLUF domain-like"/>
    <property type="match status" value="1"/>
</dbReference>
<reference evidence="4" key="1">
    <citation type="journal article" date="2023" name="Genome Biol. Evol.">
        <title>Long-read-based Genome Assembly of Drosophila gunungcola Reveals Fewer Chemosensory Genes in Flower-breeding Species.</title>
        <authorList>
            <person name="Negi A."/>
            <person name="Liao B.Y."/>
            <person name="Yeh S.D."/>
        </authorList>
    </citation>
    <scope>NUCLEOTIDE SEQUENCE</scope>
    <source>
        <strain evidence="4">Sukarami</strain>
    </source>
</reference>
<dbReference type="InterPro" id="IPR036046">
    <property type="entry name" value="Acylphosphatase-like_dom_sf"/>
</dbReference>
<protein>
    <recommendedName>
        <fullName evidence="3">Acylphosphatase-like domain-containing protein</fullName>
    </recommendedName>
</protein>
<evidence type="ECO:0000259" key="3">
    <source>
        <dbReference type="PROSITE" id="PS51160"/>
    </source>
</evidence>
<evidence type="ECO:0000313" key="4">
    <source>
        <dbReference type="EMBL" id="KAI8036142.1"/>
    </source>
</evidence>
<dbReference type="EMBL" id="JAMKOV010000022">
    <property type="protein sequence ID" value="KAI8036142.1"/>
    <property type="molecule type" value="Genomic_DNA"/>
</dbReference>
<dbReference type="Proteomes" id="UP001059596">
    <property type="component" value="Unassembled WGS sequence"/>
</dbReference>
<evidence type="ECO:0000313" key="5">
    <source>
        <dbReference type="Proteomes" id="UP001059596"/>
    </source>
</evidence>
<feature type="domain" description="Acylphosphatase-like" evidence="3">
    <location>
        <begin position="2"/>
        <end position="92"/>
    </location>
</feature>
<comment type="caution">
    <text evidence="4">The sequence shown here is derived from an EMBL/GenBank/DDBJ whole genome shotgun (WGS) entry which is preliminary data.</text>
</comment>
<dbReference type="PROSITE" id="PS51160">
    <property type="entry name" value="ACYLPHOSPHATASE_3"/>
    <property type="match status" value="1"/>
</dbReference>
<keyword evidence="5" id="KW-1185">Reference proteome</keyword>
<accession>A0A9Q0BL28</accession>
<dbReference type="AlphaFoldDB" id="A0A9Q0BL28"/>
<dbReference type="InterPro" id="IPR001792">
    <property type="entry name" value="Acylphosphatase-like_dom"/>
</dbReference>
<comment type="similarity">
    <text evidence="2">Belongs to the acylphosphatase family.</text>
</comment>
<sequence length="95" mass="10906">MDCEFEIRGNVPKEAFQLFASAQAKTLGLRGFITQVNEELYRGQLQGEGKVIEAFKKLILAAAEYVQAIKEFIIKNLKVIQEYTYKTFEVKVNQK</sequence>
<name>A0A9Q0BL28_9MUSC</name>
<proteinExistence type="inferred from homology"/>
<dbReference type="Pfam" id="PF00708">
    <property type="entry name" value="Acylphosphatase"/>
    <property type="match status" value="1"/>
</dbReference>
<evidence type="ECO:0000256" key="1">
    <source>
        <dbReference type="PROSITE-ProRule" id="PRU00520"/>
    </source>
</evidence>